<dbReference type="CDD" id="cd05776">
    <property type="entry name" value="DNA_polB_alpha_exo"/>
    <property type="match status" value="1"/>
</dbReference>
<dbReference type="GO" id="GO:0003697">
    <property type="term" value="F:single-stranded DNA binding"/>
    <property type="evidence" value="ECO:0007669"/>
    <property type="project" value="TreeGrafter"/>
</dbReference>
<reference evidence="2" key="1">
    <citation type="submission" date="2020-01" db="EMBL/GenBank/DDBJ databases">
        <authorList>
            <person name="Mishra B."/>
        </authorList>
    </citation>
    <scope>NUCLEOTIDE SEQUENCE [LARGE SCALE GENOMIC DNA]</scope>
</reference>
<keyword evidence="3" id="KW-1185">Reference proteome</keyword>
<dbReference type="PANTHER" id="PTHR45861">
    <property type="entry name" value="DNA POLYMERASE ALPHA CATALYTIC SUBUNIT"/>
    <property type="match status" value="1"/>
</dbReference>
<dbReference type="GO" id="GO:0003887">
    <property type="term" value="F:DNA-directed DNA polymerase activity"/>
    <property type="evidence" value="ECO:0007669"/>
    <property type="project" value="TreeGrafter"/>
</dbReference>
<dbReference type="Pfam" id="PF03104">
    <property type="entry name" value="DNA_pol_B_exo1"/>
    <property type="match status" value="1"/>
</dbReference>
<dbReference type="OrthoDB" id="6755010at2759"/>
<organism evidence="2 3">
    <name type="scientific">Microthlaspi erraticum</name>
    <dbReference type="NCBI Taxonomy" id="1685480"/>
    <lineage>
        <taxon>Eukaryota</taxon>
        <taxon>Viridiplantae</taxon>
        <taxon>Streptophyta</taxon>
        <taxon>Embryophyta</taxon>
        <taxon>Tracheophyta</taxon>
        <taxon>Spermatophyta</taxon>
        <taxon>Magnoliopsida</taxon>
        <taxon>eudicotyledons</taxon>
        <taxon>Gunneridae</taxon>
        <taxon>Pentapetalae</taxon>
        <taxon>rosids</taxon>
        <taxon>malvids</taxon>
        <taxon>Brassicales</taxon>
        <taxon>Brassicaceae</taxon>
        <taxon>Coluteocarpeae</taxon>
        <taxon>Microthlaspi</taxon>
    </lineage>
</organism>
<dbReference type="InterPro" id="IPR036397">
    <property type="entry name" value="RNaseH_sf"/>
</dbReference>
<dbReference type="GO" id="GO:0003688">
    <property type="term" value="F:DNA replication origin binding"/>
    <property type="evidence" value="ECO:0007669"/>
    <property type="project" value="TreeGrafter"/>
</dbReference>
<dbReference type="AlphaFoldDB" id="A0A6D2HEW6"/>
<dbReference type="Proteomes" id="UP000467841">
    <property type="component" value="Unassembled WGS sequence"/>
</dbReference>
<dbReference type="GO" id="GO:0005658">
    <property type="term" value="C:alpha DNA polymerase:primase complex"/>
    <property type="evidence" value="ECO:0007669"/>
    <property type="project" value="TreeGrafter"/>
</dbReference>
<dbReference type="GO" id="GO:0006273">
    <property type="term" value="P:lagging strand elongation"/>
    <property type="evidence" value="ECO:0007669"/>
    <property type="project" value="TreeGrafter"/>
</dbReference>
<dbReference type="InterPro" id="IPR012337">
    <property type="entry name" value="RNaseH-like_sf"/>
</dbReference>
<feature type="domain" description="DNA-directed DNA polymerase family B exonuclease" evidence="1">
    <location>
        <begin position="302"/>
        <end position="548"/>
    </location>
</feature>
<dbReference type="Gene3D" id="2.40.50.730">
    <property type="match status" value="1"/>
</dbReference>
<accession>A0A6D2HEW6</accession>
<dbReference type="SUPFAM" id="SSF53098">
    <property type="entry name" value="Ribonuclease H-like"/>
    <property type="match status" value="1"/>
</dbReference>
<protein>
    <recommendedName>
        <fullName evidence="1">DNA-directed DNA polymerase family B exonuclease domain-containing protein</fullName>
    </recommendedName>
</protein>
<comment type="caution">
    <text evidence="2">The sequence shown here is derived from an EMBL/GenBank/DDBJ whole genome shotgun (WGS) entry which is preliminary data.</text>
</comment>
<sequence>MLSFLMKTADATKRFDELMRDTVDDNESDELVHRKIRLMMGFSTTGCDGIDDKVMKQGQTLWDDYSDDDSMTDLRIIKRIIWNYLQDNTEFPASKSVIEDGLKTRIESGDNDPALSASGAVLKEKMGKCGGCDGSEFDVDADGSFRFYILDAYEVDLGVICLFGKVKMGDAYKSCCVVVKSSLRCVYAIPNDSIFPPQEVIMLEQEVKDSRLSPDSFRDKLHFLAVSSQEMASKLKNEVSHKLFLLFKVTDISMTPVKRNFAFERPDVPAGEQYVLKIKYPFVHPPLREDLKGESFRALHGCNTSALELFIRKKKIMGPCWLKISDFSPYTPSERASWCKFEVTVESPEAITVLDSEEEMDHPPILVTAINLKTMFNEKQNTSEIVSASAVCFHNAKIDVPMPVTERKRCGVVSHFTVVRNPEGTCYPTGWLEEVADSRRVLFSQKSERELLIQLFIELFRLESDVFVGRNISGFDLDVLVQRSHACQVPILSWSKIGRRNGFYMPEIEGNSSFGAGGLKSCMAGRLLCDTNLCSRDLLNTHQVSYSLTDFSKTHLNLDRKEITPSDIPKMFQSSKTHLELIECGENDAWLCMKLMFHLSALPLTLQLTNMSGNLWGKTLQISRPVPPMQSFDTPPLTGATGAALGTGATDAAQAIGGYGALARATSRSSSSNHQKCS</sequence>
<evidence type="ECO:0000313" key="2">
    <source>
        <dbReference type="EMBL" id="CAA7012880.1"/>
    </source>
</evidence>
<dbReference type="GO" id="GO:0003682">
    <property type="term" value="F:chromatin binding"/>
    <property type="evidence" value="ECO:0007669"/>
    <property type="project" value="TreeGrafter"/>
</dbReference>
<dbReference type="GO" id="GO:0006272">
    <property type="term" value="P:leading strand elongation"/>
    <property type="evidence" value="ECO:0007669"/>
    <property type="project" value="TreeGrafter"/>
</dbReference>
<proteinExistence type="predicted"/>
<dbReference type="PANTHER" id="PTHR45861:SF1">
    <property type="entry name" value="DNA POLYMERASE ALPHA CATALYTIC SUBUNIT"/>
    <property type="match status" value="1"/>
</dbReference>
<name>A0A6D2HEW6_9BRAS</name>
<evidence type="ECO:0000259" key="1">
    <source>
        <dbReference type="Pfam" id="PF03104"/>
    </source>
</evidence>
<gene>
    <name evidence="2" type="ORF">MERR_LOCUS114</name>
</gene>
<dbReference type="EMBL" id="CACVBM020000011">
    <property type="protein sequence ID" value="CAA7012880.1"/>
    <property type="molecule type" value="Genomic_DNA"/>
</dbReference>
<dbReference type="GO" id="GO:1902975">
    <property type="term" value="P:mitotic DNA replication initiation"/>
    <property type="evidence" value="ECO:0007669"/>
    <property type="project" value="TreeGrafter"/>
</dbReference>
<dbReference type="Gene3D" id="3.30.420.10">
    <property type="entry name" value="Ribonuclease H-like superfamily/Ribonuclease H"/>
    <property type="match status" value="1"/>
</dbReference>
<evidence type="ECO:0000313" key="3">
    <source>
        <dbReference type="Proteomes" id="UP000467841"/>
    </source>
</evidence>
<dbReference type="InterPro" id="IPR006133">
    <property type="entry name" value="DNA-dir_DNA_pol_B_exonuc"/>
</dbReference>
<dbReference type="Gene3D" id="3.30.70.2820">
    <property type="match status" value="1"/>
</dbReference>